<reference evidence="2 3" key="1">
    <citation type="submission" date="2016-10" db="EMBL/GenBank/DDBJ databases">
        <title>Genome Sequence of Pseudomonas putida GM4FR.</title>
        <authorList>
            <person name="Poehlein A."/>
            <person name="Wemheuer F."/>
            <person name="Hollensteiner J."/>
            <person name="Wemheuer B."/>
        </authorList>
    </citation>
    <scope>NUCLEOTIDE SEQUENCE [LARGE SCALE GENOMIC DNA]</scope>
    <source>
        <strain evidence="2 3">GM4FR</strain>
    </source>
</reference>
<dbReference type="EMBL" id="MKZO01000006">
    <property type="protein sequence ID" value="OLS64380.1"/>
    <property type="molecule type" value="Genomic_DNA"/>
</dbReference>
<organism evidence="2 3">
    <name type="scientific">Pseudomonas putida</name>
    <name type="common">Arthrobacter siderocapsulatus</name>
    <dbReference type="NCBI Taxonomy" id="303"/>
    <lineage>
        <taxon>Bacteria</taxon>
        <taxon>Pseudomonadati</taxon>
        <taxon>Pseudomonadota</taxon>
        <taxon>Gammaproteobacteria</taxon>
        <taxon>Pseudomonadales</taxon>
        <taxon>Pseudomonadaceae</taxon>
        <taxon>Pseudomonas</taxon>
    </lineage>
</organism>
<sequence>MDKTPKISQLDALDEHGEAKASFTIGTDVLEYIEPARTFGRDDLADPTAAGRFQARMIALPDRRNASVEPMVLTLGKGQRLALVRRTGDASAGWESIAVASNVMAFSAAWAEIDGQERITLAVALKDNTSGKAVSRLLVAYNLDASQTDWSALPWTDYGTRGDMTIDAIRLHREPDRRWTIVLSAMEGGKQDVWLVRDDRAPSLQQALVFTVPSELKETLALDLGSVGDDATLFALGIQRSHDTLALFTRRMPGSRMSPTGVHPFVCPPDARVLSLGAASTDGSDLYVGGHGVHLLGKDEFFVRDPQFEEVIAPERARNIRQLSVCENAEGATSVWALQADGQLLMTCRENAAEQWNQSLMIRSDIAELAPVMGDDHLTAGVLLVYRDGHAGYLWRDAQGIWQESEIRVADPQGSATTTCFASNIVISDENGFGLPLSEVTLRASVLSTLVVNGRSVTTGPDTPIRVQTDAQGSLRIFNRALSFAPALYRIDIDACCQTLEVNPAATLYSRFDNLSVAELQAARSDDKPLLGDEYRSAEGSRTLEALVSALKQASLLLGDAAGPARLVPLGAGFDSQVGSHLSDQYAWGVASDGKGRLSSTTAAQALAIQGSDDAELGGFGESLSDLLEGLWARATSAVKSAFSFVIRKVGDAIEFVCEIAGKIRRFVLDTLQSIGTFFKNLWESVKIAAEEVWKYLKFLFNWKDIGKVRQYMLDNVDSQFVEMLELAERMKGSVGKGFDGVQERLRAHAKRLGINCAGQPVPGKPQHSLVREHSKEEHNKYEVTRTGPAAWVNDLINGITSAFVVYETPDLGDSHQKLEQDINQHLDELKAAFKDLGVNTKDVFGPEGFKLADLDFEKIEKLVLSLMFNIADVAVRVLKQVVTGLLTALQGLINSFRVLLFSKIRFPFMEKTFALLTGGKTIDTSFRIIDVVMWPAAVLTTITCKLALGDEAIELLMASDTLKQEKVTARFARIKRWTDLFRDIALNAYGVVTSLMKASLLTKGVLPKAAINWYQKILWAGQMLQKAATPFFPTGRKSGPWVEIFLSLSWLAGMTQLTLEFLNSESRGLLNASDNIMAQAVAAAPAAVLIAAGGLFWMLSYWADDESNPWKLANRIAYMASGVCMQACIIVVDPVTKALLYATGLGMVTWFAASYVTQQVIEFKKMPTE</sequence>
<gene>
    <name evidence="2" type="ORF">PSEMO_06650</name>
</gene>
<name>A0A1Q9RAB3_PSEPU</name>
<evidence type="ECO:0000313" key="3">
    <source>
        <dbReference type="Proteomes" id="UP000186736"/>
    </source>
</evidence>
<dbReference type="AlphaFoldDB" id="A0A1Q9RAB3"/>
<feature type="transmembrane region" description="Helical" evidence="1">
    <location>
        <begin position="1042"/>
        <end position="1063"/>
    </location>
</feature>
<accession>A0A1Q9RAB3</accession>
<proteinExistence type="predicted"/>
<keyword evidence="1" id="KW-0472">Membrane</keyword>
<dbReference type="OrthoDB" id="8019720at2"/>
<comment type="caution">
    <text evidence="2">The sequence shown here is derived from an EMBL/GenBank/DDBJ whole genome shotgun (WGS) entry which is preliminary data.</text>
</comment>
<feature type="transmembrane region" description="Helical" evidence="1">
    <location>
        <begin position="1116"/>
        <end position="1133"/>
    </location>
</feature>
<evidence type="ECO:0000256" key="1">
    <source>
        <dbReference type="SAM" id="Phobius"/>
    </source>
</evidence>
<keyword evidence="1" id="KW-1133">Transmembrane helix</keyword>
<evidence type="ECO:0000313" key="2">
    <source>
        <dbReference type="EMBL" id="OLS64380.1"/>
    </source>
</evidence>
<feature type="transmembrane region" description="Helical" evidence="1">
    <location>
        <begin position="1083"/>
        <end position="1104"/>
    </location>
</feature>
<dbReference type="RefSeq" id="WP_075801747.1">
    <property type="nucleotide sequence ID" value="NZ_MKZO01000006.1"/>
</dbReference>
<dbReference type="Proteomes" id="UP000186736">
    <property type="component" value="Unassembled WGS sequence"/>
</dbReference>
<feature type="transmembrane region" description="Helical" evidence="1">
    <location>
        <begin position="1139"/>
        <end position="1157"/>
    </location>
</feature>
<protein>
    <submittedName>
        <fullName evidence="2">Uncharacterized protein</fullName>
    </submittedName>
</protein>
<keyword evidence="1" id="KW-0812">Transmembrane</keyword>